<feature type="region of interest" description="Disordered" evidence="1">
    <location>
        <begin position="318"/>
        <end position="340"/>
    </location>
</feature>
<protein>
    <submittedName>
        <fullName evidence="2">Uncharacterized protein</fullName>
    </submittedName>
</protein>
<organism evidence="2 3">
    <name type="scientific">Mytilus coruscus</name>
    <name type="common">Sea mussel</name>
    <dbReference type="NCBI Taxonomy" id="42192"/>
    <lineage>
        <taxon>Eukaryota</taxon>
        <taxon>Metazoa</taxon>
        <taxon>Spiralia</taxon>
        <taxon>Lophotrochozoa</taxon>
        <taxon>Mollusca</taxon>
        <taxon>Bivalvia</taxon>
        <taxon>Autobranchia</taxon>
        <taxon>Pteriomorphia</taxon>
        <taxon>Mytilida</taxon>
        <taxon>Mytiloidea</taxon>
        <taxon>Mytilidae</taxon>
        <taxon>Mytilinae</taxon>
        <taxon>Mytilus</taxon>
    </lineage>
</organism>
<feature type="region of interest" description="Disordered" evidence="1">
    <location>
        <begin position="370"/>
        <end position="396"/>
    </location>
</feature>
<sequence>MQRAHFVARKHLEVNCKRRKDDYYDTKTKLYEYKVSDKMSSQIRMSKRGLAYRCLRCSPVEEAYVAEKSRMEAHIYKRHLSLEVAPYFCTLCMYRCESLKTLHRHLDTFMPHVNQRNAYMAENRFKGDSEYLYTSSKPHLFNVTPGFPDYEVLPAADDQRHWASKVRAKHLATTVNTLAKPVAQPAFRVQAPVRAVALPATHPNQTNSCYNVLPTNARQQPSLQSRLGPPVQMKTNFQHHHTTPVGPAVPPSFLGIHTTPVGSSVQTSTRISATVVRQAVTQVMPLESSSASPMDDLYDFFYARCNNDFNCRQLYNKSSQRPETPMSTSLSPDQEPYSPEISSSVQYIFDQDLIHDDEDEYILPQILGSEEPQTSTPKPQPEVQTPPPSNKSPTSHVNQQILEALSTFTTTQELLLKEITHNTKSIQTLSTDIAYLRGQVRQFERVQGRQQTILDRLSNLANSQYKPIRKKPYGNNVNLNRPKQPKLKSIVEKKDDSKES</sequence>
<dbReference type="EMBL" id="CACVKT020006897">
    <property type="protein sequence ID" value="CAC5404063.1"/>
    <property type="molecule type" value="Genomic_DNA"/>
</dbReference>
<feature type="compositionally biased region" description="Basic and acidic residues" evidence="1">
    <location>
        <begin position="489"/>
        <end position="500"/>
    </location>
</feature>
<feature type="compositionally biased region" description="Polar residues" evidence="1">
    <location>
        <begin position="318"/>
        <end position="332"/>
    </location>
</feature>
<feature type="compositionally biased region" description="Pro residues" evidence="1">
    <location>
        <begin position="378"/>
        <end position="390"/>
    </location>
</feature>
<dbReference type="AlphaFoldDB" id="A0A6J8D5Q2"/>
<accession>A0A6J8D5Q2</accession>
<keyword evidence="3" id="KW-1185">Reference proteome</keyword>
<reference evidence="2 3" key="1">
    <citation type="submission" date="2020-06" db="EMBL/GenBank/DDBJ databases">
        <authorList>
            <person name="Li R."/>
            <person name="Bekaert M."/>
        </authorList>
    </citation>
    <scope>NUCLEOTIDE SEQUENCE [LARGE SCALE GENOMIC DNA]</scope>
    <source>
        <strain evidence="3">wild</strain>
    </source>
</reference>
<gene>
    <name evidence="2" type="ORF">MCOR_37888</name>
</gene>
<evidence type="ECO:0000313" key="3">
    <source>
        <dbReference type="Proteomes" id="UP000507470"/>
    </source>
</evidence>
<name>A0A6J8D5Q2_MYTCO</name>
<feature type="region of interest" description="Disordered" evidence="1">
    <location>
        <begin position="465"/>
        <end position="500"/>
    </location>
</feature>
<evidence type="ECO:0000256" key="1">
    <source>
        <dbReference type="SAM" id="MobiDB-lite"/>
    </source>
</evidence>
<evidence type="ECO:0000313" key="2">
    <source>
        <dbReference type="EMBL" id="CAC5404063.1"/>
    </source>
</evidence>
<dbReference type="OrthoDB" id="6177833at2759"/>
<proteinExistence type="predicted"/>
<dbReference type="Proteomes" id="UP000507470">
    <property type="component" value="Unassembled WGS sequence"/>
</dbReference>